<evidence type="ECO:0000256" key="2">
    <source>
        <dbReference type="ARBA" id="ARBA00022475"/>
    </source>
</evidence>
<feature type="region of interest" description="Disordered" evidence="6">
    <location>
        <begin position="1"/>
        <end position="26"/>
    </location>
</feature>
<dbReference type="InterPro" id="IPR010432">
    <property type="entry name" value="RDD"/>
</dbReference>
<dbReference type="RefSeq" id="WP_034343732.1">
    <property type="nucleotide sequence ID" value="NZ_CAJTQN010000003.1"/>
</dbReference>
<evidence type="ECO:0000256" key="4">
    <source>
        <dbReference type="ARBA" id="ARBA00022989"/>
    </source>
</evidence>
<evidence type="ECO:0000256" key="1">
    <source>
        <dbReference type="ARBA" id="ARBA00004651"/>
    </source>
</evidence>
<dbReference type="EMBL" id="JRPF02000004">
    <property type="protein sequence ID" value="TLD78714.1"/>
    <property type="molecule type" value="Genomic_DNA"/>
</dbReference>
<evidence type="ECO:0000256" key="5">
    <source>
        <dbReference type="ARBA" id="ARBA00023136"/>
    </source>
</evidence>
<name>A0A099UCS3_9HELI</name>
<evidence type="ECO:0000313" key="10">
    <source>
        <dbReference type="EMBL" id="TLD78714.1"/>
    </source>
</evidence>
<dbReference type="AlphaFoldDB" id="A0A099UCS3"/>
<dbReference type="GeneID" id="78151329"/>
<evidence type="ECO:0000256" key="7">
    <source>
        <dbReference type="SAM" id="Phobius"/>
    </source>
</evidence>
<dbReference type="GO" id="GO:0005886">
    <property type="term" value="C:plasma membrane"/>
    <property type="evidence" value="ECO:0007669"/>
    <property type="project" value="UniProtKB-SubCell"/>
</dbReference>
<evidence type="ECO:0000313" key="9">
    <source>
        <dbReference type="EMBL" id="CUU40000.1"/>
    </source>
</evidence>
<evidence type="ECO:0000256" key="6">
    <source>
        <dbReference type="SAM" id="MobiDB-lite"/>
    </source>
</evidence>
<dbReference type="InterPro" id="IPR051791">
    <property type="entry name" value="Pra-immunoreactive"/>
</dbReference>
<comment type="subcellular location">
    <subcellularLocation>
        <location evidence="1">Cell membrane</location>
        <topology evidence="1">Multi-pass membrane protein</topology>
    </subcellularLocation>
</comment>
<accession>A0A099UCS3</accession>
<dbReference type="OrthoDB" id="5349007at2"/>
<keyword evidence="5 7" id="KW-0472">Membrane</keyword>
<keyword evidence="3 7" id="KW-0812">Transmembrane</keyword>
<keyword evidence="11" id="KW-1185">Reference proteome</keyword>
<dbReference type="Proteomes" id="UP000029925">
    <property type="component" value="Unassembled WGS sequence"/>
</dbReference>
<evidence type="ECO:0000313" key="12">
    <source>
        <dbReference type="Proteomes" id="UP000064525"/>
    </source>
</evidence>
<dbReference type="PANTHER" id="PTHR36115:SF6">
    <property type="entry name" value="PROLINE-RICH ANTIGEN HOMOLOG"/>
    <property type="match status" value="1"/>
</dbReference>
<reference evidence="10 11" key="1">
    <citation type="journal article" date="2014" name="Genome Announc.">
        <title>Draft genome sequences of eight enterohepatic helicobacter species isolated from both laboratory and wild rodents.</title>
        <authorList>
            <person name="Sheh A."/>
            <person name="Shen Z."/>
            <person name="Fox J.G."/>
        </authorList>
    </citation>
    <scope>NUCLEOTIDE SEQUENCE [LARGE SCALE GENOMIC DNA]</scope>
    <source>
        <strain evidence="10 11">MIT 98-6810</strain>
    </source>
</reference>
<evidence type="ECO:0000313" key="11">
    <source>
        <dbReference type="Proteomes" id="UP000029925"/>
    </source>
</evidence>
<evidence type="ECO:0000256" key="3">
    <source>
        <dbReference type="ARBA" id="ARBA00022692"/>
    </source>
</evidence>
<gene>
    <name evidence="9" type="ORF">BN2458_PEG1115</name>
    <name evidence="10" type="ORF">LS75_005275</name>
</gene>
<dbReference type="EMBL" id="LN907858">
    <property type="protein sequence ID" value="CUU40000.1"/>
    <property type="molecule type" value="Genomic_DNA"/>
</dbReference>
<keyword evidence="2" id="KW-1003">Cell membrane</keyword>
<reference evidence="12" key="2">
    <citation type="submission" date="2015-11" db="EMBL/GenBank/DDBJ databases">
        <authorList>
            <person name="Anvar S.Y."/>
        </authorList>
    </citation>
    <scope>NUCLEOTIDE SEQUENCE [LARGE SCALE GENOMIC DNA]</scope>
</reference>
<dbReference type="PATRIC" id="fig|76936.10.peg.1090"/>
<dbReference type="Pfam" id="PF06271">
    <property type="entry name" value="RDD"/>
    <property type="match status" value="1"/>
</dbReference>
<dbReference type="STRING" id="76936.BN2458_PEG1115"/>
<feature type="transmembrane region" description="Helical" evidence="7">
    <location>
        <begin position="86"/>
        <end position="106"/>
    </location>
</feature>
<dbReference type="Proteomes" id="UP000064525">
    <property type="component" value="Chromosome I"/>
</dbReference>
<keyword evidence="4 7" id="KW-1133">Transmembrane helix</keyword>
<feature type="transmembrane region" description="Helical" evidence="7">
    <location>
        <begin position="162"/>
        <end position="183"/>
    </location>
</feature>
<feature type="transmembrane region" description="Helical" evidence="7">
    <location>
        <begin position="54"/>
        <end position="74"/>
    </location>
</feature>
<feature type="compositionally biased region" description="Basic residues" evidence="6">
    <location>
        <begin position="1"/>
        <end position="12"/>
    </location>
</feature>
<dbReference type="PANTHER" id="PTHR36115">
    <property type="entry name" value="PROLINE-RICH ANTIGEN HOMOLOG-RELATED"/>
    <property type="match status" value="1"/>
</dbReference>
<reference evidence="9" key="3">
    <citation type="submission" date="2015-11" db="EMBL/GenBank/DDBJ databases">
        <authorList>
            <person name="Zhang Y."/>
            <person name="Guo Z."/>
        </authorList>
    </citation>
    <scope>NUCLEOTIDE SEQUENCE</scope>
    <source>
        <strain evidence="9">1</strain>
    </source>
</reference>
<protein>
    <submittedName>
        <fullName evidence="10">RDD family protein</fullName>
    </submittedName>
</protein>
<feature type="compositionally biased region" description="Polar residues" evidence="6">
    <location>
        <begin position="14"/>
        <end position="23"/>
    </location>
</feature>
<feature type="domain" description="RDD" evidence="8">
    <location>
        <begin position="48"/>
        <end position="123"/>
    </location>
</feature>
<dbReference type="KEGG" id="hty:BN2458_PEG1115"/>
<sequence>MAAPTRWRKLKSANKPNKQAQNSKTHKSQWVRFNNFSLKNQLLLMFASERIKAFITDMFMINMPILYLTTYVFLDGKDAFTHNQNVIFVCGISYGVILSLFFAFSAQTPGYRYMRLKLVRYNSQDSQSLDSQNKTQSINTLESAQNANTESKGEKVGFVRSFVRYGLWVFGTSFLFGILLGLFRKDGRCLHDVLCNTQVISVK</sequence>
<proteinExistence type="predicted"/>
<organism evidence="9 12">
    <name type="scientific">Helicobacter typhlonius</name>
    <dbReference type="NCBI Taxonomy" id="76936"/>
    <lineage>
        <taxon>Bacteria</taxon>
        <taxon>Pseudomonadati</taxon>
        <taxon>Campylobacterota</taxon>
        <taxon>Epsilonproteobacteria</taxon>
        <taxon>Campylobacterales</taxon>
        <taxon>Helicobacteraceae</taxon>
        <taxon>Helicobacter</taxon>
    </lineage>
</organism>
<evidence type="ECO:0000259" key="8">
    <source>
        <dbReference type="Pfam" id="PF06271"/>
    </source>
</evidence>